<comment type="caution">
    <text evidence="2">The sequence shown here is derived from an EMBL/GenBank/DDBJ whole genome shotgun (WGS) entry which is preliminary data.</text>
</comment>
<dbReference type="AlphaFoldDB" id="A0A812R7E7"/>
<gene>
    <name evidence="2" type="ORF">SNAT2548_LOCUS23162</name>
</gene>
<proteinExistence type="predicted"/>
<evidence type="ECO:0000313" key="3">
    <source>
        <dbReference type="Proteomes" id="UP000604046"/>
    </source>
</evidence>
<sequence>MSNLSASQRVAAIEKMLSTPVGALEFGEALEAMKEETRGELATLLAQALMKAPAAEGEEEPMAATAAGDSQAGSAMATATEATSSTTATPTATTMDAGMKGKPVSTPADYFLRPATQTKLADLEAIRKEATQAASSSSATPPVESAMTPVWNRMRAPRPPSYAGYRGTTWDQILLGNSTVRQDRAGSSPLECYQKGWLVELLHPPPEGRRLCARSGGPYGGANLRL</sequence>
<evidence type="ECO:0000313" key="2">
    <source>
        <dbReference type="EMBL" id="CAE7425609.1"/>
    </source>
</evidence>
<evidence type="ECO:0000256" key="1">
    <source>
        <dbReference type="SAM" id="MobiDB-lite"/>
    </source>
</evidence>
<organism evidence="2 3">
    <name type="scientific">Symbiodinium natans</name>
    <dbReference type="NCBI Taxonomy" id="878477"/>
    <lineage>
        <taxon>Eukaryota</taxon>
        <taxon>Sar</taxon>
        <taxon>Alveolata</taxon>
        <taxon>Dinophyceae</taxon>
        <taxon>Suessiales</taxon>
        <taxon>Symbiodiniaceae</taxon>
        <taxon>Symbiodinium</taxon>
    </lineage>
</organism>
<reference evidence="2" key="1">
    <citation type="submission" date="2021-02" db="EMBL/GenBank/DDBJ databases">
        <authorList>
            <person name="Dougan E. K."/>
            <person name="Rhodes N."/>
            <person name="Thang M."/>
            <person name="Chan C."/>
        </authorList>
    </citation>
    <scope>NUCLEOTIDE SEQUENCE</scope>
</reference>
<accession>A0A812R7E7</accession>
<dbReference type="Proteomes" id="UP000604046">
    <property type="component" value="Unassembled WGS sequence"/>
</dbReference>
<dbReference type="EMBL" id="CAJNDS010002312">
    <property type="protein sequence ID" value="CAE7425609.1"/>
    <property type="molecule type" value="Genomic_DNA"/>
</dbReference>
<name>A0A812R7E7_9DINO</name>
<feature type="region of interest" description="Disordered" evidence="1">
    <location>
        <begin position="55"/>
        <end position="100"/>
    </location>
</feature>
<protein>
    <submittedName>
        <fullName evidence="2">Uncharacterized protein</fullName>
    </submittedName>
</protein>
<feature type="compositionally biased region" description="Low complexity" evidence="1">
    <location>
        <begin position="62"/>
        <end position="98"/>
    </location>
</feature>
<keyword evidence="3" id="KW-1185">Reference proteome</keyword>